<protein>
    <recommendedName>
        <fullName evidence="6">Riboflavin biosynthesis protein RibD</fullName>
        <ecNumber evidence="5">3.5.4.26</ecNumber>
    </recommendedName>
</protein>
<comment type="caution">
    <text evidence="8">The sequence shown here is derived from an EMBL/GenBank/DDBJ whole genome shotgun (WGS) entry which is preliminary data.</text>
</comment>
<evidence type="ECO:0000313" key="8">
    <source>
        <dbReference type="EMBL" id="TGN11982.1"/>
    </source>
</evidence>
<feature type="domain" description="CMP/dCMP-type deaminase" evidence="7">
    <location>
        <begin position="7"/>
        <end position="140"/>
    </location>
</feature>
<gene>
    <name evidence="8" type="ORF">EHS11_05595</name>
</gene>
<organism evidence="8 9">
    <name type="scientific">Leptospira ilyithenensis</name>
    <dbReference type="NCBI Taxonomy" id="2484901"/>
    <lineage>
        <taxon>Bacteria</taxon>
        <taxon>Pseudomonadati</taxon>
        <taxon>Spirochaetota</taxon>
        <taxon>Spirochaetia</taxon>
        <taxon>Leptospirales</taxon>
        <taxon>Leptospiraceae</taxon>
        <taxon>Leptospira</taxon>
    </lineage>
</organism>
<evidence type="ECO:0000313" key="9">
    <source>
        <dbReference type="Proteomes" id="UP000298264"/>
    </source>
</evidence>
<dbReference type="Pfam" id="PF01872">
    <property type="entry name" value="RibD_C"/>
    <property type="match status" value="1"/>
</dbReference>
<reference evidence="8" key="1">
    <citation type="journal article" date="2019" name="PLoS Negl. Trop. Dis.">
        <title>Revisiting the worldwide diversity of Leptospira species in the environment.</title>
        <authorList>
            <person name="Vincent A.T."/>
            <person name="Schiettekatte O."/>
            <person name="Bourhy P."/>
            <person name="Veyrier F.J."/>
            <person name="Picardeau M."/>
        </authorList>
    </citation>
    <scope>NUCLEOTIDE SEQUENCE [LARGE SCALE GENOMIC DNA]</scope>
    <source>
        <strain evidence="8">201400974</strain>
    </source>
</reference>
<dbReference type="AlphaFoldDB" id="A0A4R9LSV4"/>
<evidence type="ECO:0000259" key="7">
    <source>
        <dbReference type="PROSITE" id="PS51747"/>
    </source>
</evidence>
<evidence type="ECO:0000256" key="4">
    <source>
        <dbReference type="ARBA" id="ARBA00007417"/>
    </source>
</evidence>
<comment type="similarity">
    <text evidence="3">In the N-terminal section; belongs to the cytidine and deoxycytidylate deaminase family.</text>
</comment>
<dbReference type="InterPro" id="IPR002734">
    <property type="entry name" value="RibDG_C"/>
</dbReference>
<accession>A0A4R9LSV4</accession>
<keyword evidence="9" id="KW-1185">Reference proteome</keyword>
<dbReference type="CDD" id="cd01284">
    <property type="entry name" value="Riboflavin_deaminase-reductase"/>
    <property type="match status" value="1"/>
</dbReference>
<dbReference type="Gene3D" id="3.40.430.10">
    <property type="entry name" value="Dihydrofolate Reductase, subunit A"/>
    <property type="match status" value="1"/>
</dbReference>
<dbReference type="GO" id="GO:0009231">
    <property type="term" value="P:riboflavin biosynthetic process"/>
    <property type="evidence" value="ECO:0007669"/>
    <property type="project" value="UniProtKB-UniPathway"/>
</dbReference>
<sequence>MFSELPPSDKKRILNELRRLSFSAMGLSSPNPPVAALILDDSGRILASGHTQISGGFHAERAAYTNWKETLSRESLEQKNISHSLVVSLEPCTHFGKTPPCRDLILSEKPKELVIGFKDPNPLVASGDWGRYKEQGIVTRLAPEVAKYSFPYLFGFFTRMKKEKPWIWIKSAVTKQGFYASEAEERVQITSESSDYYLQMLRGKFDAIVVGPKTVSTDEPSLNFRLTEESFRKRGDVTKLFVSDNEKFFFSPGKEFLENLLTETNEKERYDFHIGQIQSFQPYRIFMLGESQVLSKTFVEKQSDLNLQMGKRGCIFYRILAKNSKKSDMKSKEDSKLLELSDFPIDSFYSDEGGLFLQSLAKREIGTTILEVGSFLYEFVKDHLEEEDCILTVEGNSNVTISDGKKFAGFSEGELVSGFQVGEDRWNLHCLSKRV</sequence>
<dbReference type="EC" id="3.5.4.26" evidence="5"/>
<proteinExistence type="inferred from homology"/>
<dbReference type="InterPro" id="IPR024072">
    <property type="entry name" value="DHFR-like_dom_sf"/>
</dbReference>
<evidence type="ECO:0000256" key="2">
    <source>
        <dbReference type="ARBA" id="ARBA00004882"/>
    </source>
</evidence>
<comment type="similarity">
    <text evidence="4">In the C-terminal section; belongs to the HTP reductase family.</text>
</comment>
<dbReference type="Proteomes" id="UP000298264">
    <property type="component" value="Unassembled WGS sequence"/>
</dbReference>
<dbReference type="Pfam" id="PF00383">
    <property type="entry name" value="dCMP_cyt_deam_1"/>
    <property type="match status" value="1"/>
</dbReference>
<evidence type="ECO:0000256" key="6">
    <source>
        <dbReference type="ARBA" id="ARBA00019930"/>
    </source>
</evidence>
<dbReference type="EMBL" id="RQHV01000036">
    <property type="protein sequence ID" value="TGN11982.1"/>
    <property type="molecule type" value="Genomic_DNA"/>
</dbReference>
<comment type="function">
    <text evidence="1">Converts 2,5-diamino-6-(ribosylamino)-4(3h)-pyrimidinone 5'-phosphate into 5-amino-6-(ribosylamino)-2,4(1h,3h)-pyrimidinedione 5'-phosphate.</text>
</comment>
<dbReference type="SUPFAM" id="SSF53597">
    <property type="entry name" value="Dihydrofolate reductase-like"/>
    <property type="match status" value="1"/>
</dbReference>
<dbReference type="UniPathway" id="UPA00275">
    <property type="reaction ID" value="UER00401"/>
</dbReference>
<evidence type="ECO:0000256" key="5">
    <source>
        <dbReference type="ARBA" id="ARBA00012766"/>
    </source>
</evidence>
<name>A0A4R9LSV4_9LEPT</name>
<dbReference type="GO" id="GO:0008835">
    <property type="term" value="F:diaminohydroxyphosphoribosylaminopyrimidine deaminase activity"/>
    <property type="evidence" value="ECO:0007669"/>
    <property type="project" value="UniProtKB-EC"/>
</dbReference>
<dbReference type="InterPro" id="IPR016193">
    <property type="entry name" value="Cytidine_deaminase-like"/>
</dbReference>
<evidence type="ECO:0000256" key="1">
    <source>
        <dbReference type="ARBA" id="ARBA00002151"/>
    </source>
</evidence>
<dbReference type="Gene3D" id="3.40.140.10">
    <property type="entry name" value="Cytidine Deaminase, domain 2"/>
    <property type="match status" value="1"/>
</dbReference>
<dbReference type="PROSITE" id="PS51747">
    <property type="entry name" value="CYT_DCMP_DEAMINASES_2"/>
    <property type="match status" value="1"/>
</dbReference>
<dbReference type="InterPro" id="IPR002125">
    <property type="entry name" value="CMP_dCMP_dom"/>
</dbReference>
<comment type="pathway">
    <text evidence="2">Cofactor biosynthesis; riboflavin biosynthesis; 5-amino-6-(D-ribitylamino)uracil from GTP: step 2/4.</text>
</comment>
<evidence type="ECO:0000256" key="3">
    <source>
        <dbReference type="ARBA" id="ARBA00005259"/>
    </source>
</evidence>
<dbReference type="GO" id="GO:0008703">
    <property type="term" value="F:5-amino-6-(5-phosphoribosylamino)uracil reductase activity"/>
    <property type="evidence" value="ECO:0007669"/>
    <property type="project" value="InterPro"/>
</dbReference>
<dbReference type="OrthoDB" id="9800865at2"/>
<dbReference type="SUPFAM" id="SSF53927">
    <property type="entry name" value="Cytidine deaminase-like"/>
    <property type="match status" value="1"/>
</dbReference>